<gene>
    <name evidence="1" type="ORF">LCGC14_0974510</name>
</gene>
<evidence type="ECO:0000313" key="1">
    <source>
        <dbReference type="EMBL" id="KKN16571.1"/>
    </source>
</evidence>
<proteinExistence type="predicted"/>
<comment type="caution">
    <text evidence="1">The sequence shown here is derived from an EMBL/GenBank/DDBJ whole genome shotgun (WGS) entry which is preliminary data.</text>
</comment>
<reference evidence="1" key="1">
    <citation type="journal article" date="2015" name="Nature">
        <title>Complex archaea that bridge the gap between prokaryotes and eukaryotes.</title>
        <authorList>
            <person name="Spang A."/>
            <person name="Saw J.H."/>
            <person name="Jorgensen S.L."/>
            <person name="Zaremba-Niedzwiedzka K."/>
            <person name="Martijn J."/>
            <person name="Lind A.E."/>
            <person name="van Eijk R."/>
            <person name="Schleper C."/>
            <person name="Guy L."/>
            <person name="Ettema T.J."/>
        </authorList>
    </citation>
    <scope>NUCLEOTIDE SEQUENCE</scope>
</reference>
<organism evidence="1">
    <name type="scientific">marine sediment metagenome</name>
    <dbReference type="NCBI Taxonomy" id="412755"/>
    <lineage>
        <taxon>unclassified sequences</taxon>
        <taxon>metagenomes</taxon>
        <taxon>ecological metagenomes</taxon>
    </lineage>
</organism>
<name>A0A0F9QTW5_9ZZZZ</name>
<accession>A0A0F9QTW5</accession>
<dbReference type="AlphaFoldDB" id="A0A0F9QTW5"/>
<dbReference type="EMBL" id="LAZR01003601">
    <property type="protein sequence ID" value="KKN16571.1"/>
    <property type="molecule type" value="Genomic_DNA"/>
</dbReference>
<protein>
    <submittedName>
        <fullName evidence="1">Uncharacterized protein</fullName>
    </submittedName>
</protein>
<sequence>MALDAISTPTLVDEIPFRDKVLFAINGYDTDLQTAIEIKAAPGVGKAIYITAVVITSNDADAYPYLQDEDDNILFGRFFPILTTGGFALVKEFPKPLKLATNKALELKSVAAGNVSIWVEGAIAEG</sequence>